<accession>A0A484BAQ6</accession>
<protein>
    <submittedName>
        <fullName evidence="2">Uncharacterized protein</fullName>
    </submittedName>
</protein>
<keyword evidence="3" id="KW-1185">Reference proteome</keyword>
<dbReference type="OrthoDB" id="7835607at2759"/>
<comment type="caution">
    <text evidence="2">The sequence shown here is derived from an EMBL/GenBank/DDBJ whole genome shotgun (WGS) entry which is preliminary data.</text>
</comment>
<feature type="region of interest" description="Disordered" evidence="1">
    <location>
        <begin position="421"/>
        <end position="441"/>
    </location>
</feature>
<evidence type="ECO:0000313" key="2">
    <source>
        <dbReference type="EMBL" id="TDG44845.1"/>
    </source>
</evidence>
<evidence type="ECO:0000313" key="3">
    <source>
        <dbReference type="Proteomes" id="UP000295192"/>
    </source>
</evidence>
<organism evidence="2 3">
    <name type="scientific">Drosophila navojoa</name>
    <name type="common">Fruit fly</name>
    <dbReference type="NCBI Taxonomy" id="7232"/>
    <lineage>
        <taxon>Eukaryota</taxon>
        <taxon>Metazoa</taxon>
        <taxon>Ecdysozoa</taxon>
        <taxon>Arthropoda</taxon>
        <taxon>Hexapoda</taxon>
        <taxon>Insecta</taxon>
        <taxon>Pterygota</taxon>
        <taxon>Neoptera</taxon>
        <taxon>Endopterygota</taxon>
        <taxon>Diptera</taxon>
        <taxon>Brachycera</taxon>
        <taxon>Muscomorpha</taxon>
        <taxon>Ephydroidea</taxon>
        <taxon>Drosophilidae</taxon>
        <taxon>Drosophila</taxon>
    </lineage>
</organism>
<reference evidence="2 3" key="1">
    <citation type="journal article" date="2019" name="J. Hered.">
        <title>An Improved Genome Assembly for Drosophila navojoa, the Basal Species in the mojavensis Cluster.</title>
        <authorList>
            <person name="Vanderlinde T."/>
            <person name="Dupim E.G."/>
            <person name="Nazario-Yepiz N.O."/>
            <person name="Carvalho A.B."/>
        </authorList>
    </citation>
    <scope>NUCLEOTIDE SEQUENCE [LARGE SCALE GENOMIC DNA]</scope>
    <source>
        <strain evidence="2">Navoj_Jal97</strain>
        <tissue evidence="2">Whole organism</tissue>
    </source>
</reference>
<dbReference type="EMBL" id="LSRL02000093">
    <property type="protein sequence ID" value="TDG44845.1"/>
    <property type="molecule type" value="Genomic_DNA"/>
</dbReference>
<proteinExistence type="predicted"/>
<name>A0A484BAQ6_DRONA</name>
<gene>
    <name evidence="2" type="ORF">AWZ03_008742</name>
</gene>
<dbReference type="AlphaFoldDB" id="A0A484BAQ6"/>
<dbReference type="Proteomes" id="UP000295192">
    <property type="component" value="Unassembled WGS sequence"/>
</dbReference>
<dbReference type="OMA" id="CHLEYVT"/>
<sequence>MLNRRKLIREYEQKRLEMLKKLQDEYPLPEAPPDQCRDSFLKKLFAPYDVPPPSLGLPSEGDFFIPKRQYSRLGFGSYPFSAEEKLLSDIHKYARVTAYPLKKSIKPLLDERLSVLDINKLLRVRYGSIAKAIGCFAVLCLLTDVRYRMSVVRDMWRHEANVDRNLRMFSWSIEDYLRRFKRRNENYLDNVELELKGQMDCFKFRVDLKEIIRLVDALYDDFRVKGDICSNSLYLIRDAQVDIMELVTNTRKEEEDQQAQLAQAMQKTPRTADPGGYRHKELNKRINHMDFGVPIEARYRINWAQTTMEQSLMSDELEIKAIEDEVNFYKDRAKEFTYFTDLCYLAYDLELSDYKRRISETESAYEKSMELVDNEIKVTRNKLSKAVDDLKFYREQIPMFHQKIAEVHEIFAQREAANKPPVVEAPVAPPPKGKGGKKGKK</sequence>
<evidence type="ECO:0000256" key="1">
    <source>
        <dbReference type="SAM" id="MobiDB-lite"/>
    </source>
</evidence>